<sequence>MQPIQCFNAEWILTFSQAMAKETTMILPPKCNSCADLAKWEGFINSQFSEQKFYSLAVKKLKYNLQFMSQMTNYVYY</sequence>
<dbReference type="EMBL" id="PUJV01000010">
    <property type="protein sequence ID" value="NHB96900.1"/>
    <property type="molecule type" value="Genomic_DNA"/>
</dbReference>
<protein>
    <submittedName>
        <fullName evidence="1">Uncharacterized protein</fullName>
    </submittedName>
</protein>
<reference evidence="1 2" key="1">
    <citation type="submission" date="2018-02" db="EMBL/GenBank/DDBJ databases">
        <authorList>
            <person name="Machado R.A."/>
        </authorList>
    </citation>
    <scope>NUCLEOTIDE SEQUENCE [LARGE SCALE GENOMIC DNA]</scope>
    <source>
        <strain evidence="1 2">DSM 23271</strain>
    </source>
</reference>
<gene>
    <name evidence="1" type="ORF">C5470_10960</name>
</gene>
<dbReference type="AlphaFoldDB" id="A0A7X5QM89"/>
<organism evidence="1 2">
    <name type="scientific">Photorhabdus stackebrandtii</name>
    <dbReference type="NCBI Taxonomy" id="1123042"/>
    <lineage>
        <taxon>Bacteria</taxon>
        <taxon>Pseudomonadati</taxon>
        <taxon>Pseudomonadota</taxon>
        <taxon>Gammaproteobacteria</taxon>
        <taxon>Enterobacterales</taxon>
        <taxon>Morganellaceae</taxon>
        <taxon>Photorhabdus</taxon>
    </lineage>
</organism>
<proteinExistence type="predicted"/>
<accession>A0A7X5QM89</accession>
<evidence type="ECO:0000313" key="1">
    <source>
        <dbReference type="EMBL" id="NHB96900.1"/>
    </source>
</evidence>
<comment type="caution">
    <text evidence="1">The sequence shown here is derived from an EMBL/GenBank/DDBJ whole genome shotgun (WGS) entry which is preliminary data.</text>
</comment>
<evidence type="ECO:0000313" key="2">
    <source>
        <dbReference type="Proteomes" id="UP000547931"/>
    </source>
</evidence>
<name>A0A7X5QM89_9GAMM</name>
<keyword evidence="2" id="KW-1185">Reference proteome</keyword>
<dbReference type="Proteomes" id="UP000547931">
    <property type="component" value="Unassembled WGS sequence"/>
</dbReference>